<evidence type="ECO:0000313" key="3">
    <source>
        <dbReference type="Proteomes" id="UP000003280"/>
    </source>
</evidence>
<dbReference type="GO" id="GO:0046464">
    <property type="term" value="P:acylglycerol catabolic process"/>
    <property type="evidence" value="ECO:0007669"/>
    <property type="project" value="TreeGrafter"/>
</dbReference>
<dbReference type="EMBL" id="AEEH01000028">
    <property type="protein sequence ID" value="EFM25676.1"/>
    <property type="molecule type" value="Genomic_DNA"/>
</dbReference>
<name>E0NKP9_9FIRM</name>
<keyword evidence="3" id="KW-1185">Reference proteome</keyword>
<dbReference type="GO" id="GO:0016020">
    <property type="term" value="C:membrane"/>
    <property type="evidence" value="ECO:0007669"/>
    <property type="project" value="TreeGrafter"/>
</dbReference>
<dbReference type="GO" id="GO:0047372">
    <property type="term" value="F:monoacylglycerol lipase activity"/>
    <property type="evidence" value="ECO:0007669"/>
    <property type="project" value="TreeGrafter"/>
</dbReference>
<dbReference type="AlphaFoldDB" id="E0NKP9"/>
<organism evidence="2 3">
    <name type="scientific">Peptoniphilus duerdenii ATCC BAA-1640</name>
    <dbReference type="NCBI Taxonomy" id="862517"/>
    <lineage>
        <taxon>Bacteria</taxon>
        <taxon>Bacillati</taxon>
        <taxon>Bacillota</taxon>
        <taxon>Tissierellia</taxon>
        <taxon>Tissierellales</taxon>
        <taxon>Peptoniphilaceae</taxon>
        <taxon>Peptoniphilus</taxon>
    </lineage>
</organism>
<keyword evidence="2" id="KW-0378">Hydrolase</keyword>
<evidence type="ECO:0000313" key="2">
    <source>
        <dbReference type="EMBL" id="EFM25676.1"/>
    </source>
</evidence>
<dbReference type="Proteomes" id="UP000003280">
    <property type="component" value="Unassembled WGS sequence"/>
</dbReference>
<dbReference type="PANTHER" id="PTHR43798">
    <property type="entry name" value="MONOACYLGLYCEROL LIPASE"/>
    <property type="match status" value="1"/>
</dbReference>
<sequence>MKREILGEEIAYDDNQKDAPVIFLIHGNMTAKECFYNIEKYLGERRIIAFDLPGFGDSSFNYFYYSIDQLAWVCYRFIKSFGIKKFDILGWSMGGAIIYELFKTRLEENIDHAIFISAMGINGVNRLDDNYKSFLDTMHLTNIPTEIMNGITVYQEELRKLYSLKPSYESSFTRESMRHMLKRYVFNEKHDHHTLERSTKLALKQRDPMDINKAIMSYTYKGETVPKIKKLFLHGSEDKVVRLEKIEETYEFFKDSSTLKIIPGYDHGMVLTHAKEISEEVNKFLEN</sequence>
<feature type="domain" description="AB hydrolase-1" evidence="1">
    <location>
        <begin position="20"/>
        <end position="273"/>
    </location>
</feature>
<protein>
    <submittedName>
        <fullName evidence="2">Hydrolase, alpha/beta domain protein</fullName>
    </submittedName>
</protein>
<dbReference type="InterPro" id="IPR050266">
    <property type="entry name" value="AB_hydrolase_sf"/>
</dbReference>
<reference evidence="2 3" key="1">
    <citation type="submission" date="2010-07" db="EMBL/GenBank/DDBJ databases">
        <authorList>
            <person name="Muzny D."/>
            <person name="Qin X."/>
            <person name="Deng J."/>
            <person name="Jiang H."/>
            <person name="Liu Y."/>
            <person name="Qu J."/>
            <person name="Song X.-Z."/>
            <person name="Zhang L."/>
            <person name="Thornton R."/>
            <person name="Coyle M."/>
            <person name="Francisco L."/>
            <person name="Jackson L."/>
            <person name="Javaid M."/>
            <person name="Korchina V."/>
            <person name="Kovar C."/>
            <person name="Mata R."/>
            <person name="Mathew T."/>
            <person name="Ngo R."/>
            <person name="Nguyen L."/>
            <person name="Nguyen N."/>
            <person name="Okwuonu G."/>
            <person name="Ongeri F."/>
            <person name="Pham C."/>
            <person name="Simmons D."/>
            <person name="Wilczek-Boney K."/>
            <person name="Hale W."/>
            <person name="Jakkamsetti A."/>
            <person name="Pham P."/>
            <person name="Ruth R."/>
            <person name="San Lucas F."/>
            <person name="Warren J."/>
            <person name="Zhang J."/>
            <person name="Zhao Z."/>
            <person name="Zhou C."/>
            <person name="Zhu D."/>
            <person name="Lee S."/>
            <person name="Bess C."/>
            <person name="Blankenburg K."/>
            <person name="Forbes L."/>
            <person name="Fu Q."/>
            <person name="Gubbala S."/>
            <person name="Hirani K."/>
            <person name="Jayaseelan J.C."/>
            <person name="Lara F."/>
            <person name="Munidasa M."/>
            <person name="Palculict T."/>
            <person name="Patil S."/>
            <person name="Pu L.-L."/>
            <person name="Saada N."/>
            <person name="Tang L."/>
            <person name="Weissenberger G."/>
            <person name="Zhu Y."/>
            <person name="Hemphill L."/>
            <person name="Shang Y."/>
            <person name="Youmans B."/>
            <person name="Ayvaz T."/>
            <person name="Ross M."/>
            <person name="Santibanez J."/>
            <person name="Aqrawi P."/>
            <person name="Gross S."/>
            <person name="Joshi V."/>
            <person name="Fowler G."/>
            <person name="Nazareth L."/>
            <person name="Reid J."/>
            <person name="Worley K."/>
            <person name="Petrosino J."/>
            <person name="Highlander S."/>
            <person name="Gibbs R."/>
        </authorList>
    </citation>
    <scope>NUCLEOTIDE SEQUENCE [LARGE SCALE GENOMIC DNA]</scope>
    <source>
        <strain evidence="2 3">ATCC BAA-1640</strain>
    </source>
</reference>
<dbReference type="HOGENOM" id="CLU_020336_13_1_9"/>
<dbReference type="STRING" id="862517.HMPREF9225_0738"/>
<dbReference type="Pfam" id="PF00561">
    <property type="entry name" value="Abhydrolase_1"/>
    <property type="match status" value="1"/>
</dbReference>
<dbReference type="PANTHER" id="PTHR43798:SF33">
    <property type="entry name" value="HYDROLASE, PUTATIVE (AFU_ORTHOLOGUE AFUA_2G14860)-RELATED"/>
    <property type="match status" value="1"/>
</dbReference>
<dbReference type="SUPFAM" id="SSF53474">
    <property type="entry name" value="alpha/beta-Hydrolases"/>
    <property type="match status" value="1"/>
</dbReference>
<dbReference type="RefSeq" id="WP_008901553.1">
    <property type="nucleotide sequence ID" value="NZ_GL397071.1"/>
</dbReference>
<evidence type="ECO:0000259" key="1">
    <source>
        <dbReference type="Pfam" id="PF00561"/>
    </source>
</evidence>
<dbReference type="InterPro" id="IPR029058">
    <property type="entry name" value="AB_hydrolase_fold"/>
</dbReference>
<dbReference type="PRINTS" id="PR00111">
    <property type="entry name" value="ABHYDROLASE"/>
</dbReference>
<dbReference type="OrthoDB" id="252464at2"/>
<proteinExistence type="predicted"/>
<accession>E0NKP9</accession>
<comment type="caution">
    <text evidence="2">The sequence shown here is derived from an EMBL/GenBank/DDBJ whole genome shotgun (WGS) entry which is preliminary data.</text>
</comment>
<dbReference type="InterPro" id="IPR000073">
    <property type="entry name" value="AB_hydrolase_1"/>
</dbReference>
<dbReference type="Gene3D" id="3.40.50.1820">
    <property type="entry name" value="alpha/beta hydrolase"/>
    <property type="match status" value="1"/>
</dbReference>
<dbReference type="eggNOG" id="COG2267">
    <property type="taxonomic scope" value="Bacteria"/>
</dbReference>
<gene>
    <name evidence="2" type="ORF">HMPREF9225_0738</name>
</gene>